<dbReference type="AlphaFoldDB" id="A0AA44NNW3"/>
<evidence type="ECO:0000313" key="1">
    <source>
        <dbReference type="EMBL" id="OYR06554.1"/>
    </source>
</evidence>
<protein>
    <submittedName>
        <fullName evidence="1">Uncharacterized protein</fullName>
    </submittedName>
</protein>
<comment type="caution">
    <text evidence="1">The sequence shown here is derived from an EMBL/GenBank/DDBJ whole genome shotgun (WGS) entry which is preliminary data.</text>
</comment>
<dbReference type="Proteomes" id="UP000215827">
    <property type="component" value="Unassembled WGS sequence"/>
</dbReference>
<reference evidence="1 2" key="1">
    <citation type="submission" date="2017-04" db="EMBL/GenBank/DDBJ databases">
        <title>Emergence of KPC-2-producing Citrobacter isolates from sediments of a Chinese river.</title>
        <authorList>
            <person name="Zheng B."/>
        </authorList>
    </citation>
    <scope>NUCLEOTIDE SEQUENCE [LARGE SCALE GENOMIC DNA]</scope>
    <source>
        <strain evidence="1 2">C191</strain>
    </source>
</reference>
<evidence type="ECO:0000313" key="2">
    <source>
        <dbReference type="Proteomes" id="UP000215827"/>
    </source>
</evidence>
<proteinExistence type="predicted"/>
<name>A0AA44NNW3_CITFR</name>
<sequence length="69" mass="8099">MFRKHGCVGAFLLIIFHQNIKPHFSLVFINHLIFKILFDVLIQRYKPSIFHLSNNVGHLYDADAMYPVV</sequence>
<gene>
    <name evidence="1" type="ORF">B9P89_03295</name>
</gene>
<accession>A0AA44NNW3</accession>
<organism evidence="1 2">
    <name type="scientific">Citrobacter freundii</name>
    <dbReference type="NCBI Taxonomy" id="546"/>
    <lineage>
        <taxon>Bacteria</taxon>
        <taxon>Pseudomonadati</taxon>
        <taxon>Pseudomonadota</taxon>
        <taxon>Gammaproteobacteria</taxon>
        <taxon>Enterobacterales</taxon>
        <taxon>Enterobacteriaceae</taxon>
        <taxon>Citrobacter</taxon>
        <taxon>Citrobacter freundii complex</taxon>
    </lineage>
</organism>
<dbReference type="EMBL" id="NEFA01000003">
    <property type="protein sequence ID" value="OYR06554.1"/>
    <property type="molecule type" value="Genomic_DNA"/>
</dbReference>